<dbReference type="GO" id="GO:0031411">
    <property type="term" value="C:gas vesicle"/>
    <property type="evidence" value="ECO:0007669"/>
    <property type="project" value="UniProtKB-SubCell"/>
</dbReference>
<evidence type="ECO:0000256" key="4">
    <source>
        <dbReference type="SAM" id="MobiDB-lite"/>
    </source>
</evidence>
<dbReference type="InterPro" id="IPR054796">
    <property type="entry name" value="Gas_vesic_GvpL"/>
</dbReference>
<dbReference type="STRING" id="1227454.C446_06030"/>
<reference evidence="5 6" key="1">
    <citation type="journal article" date="2014" name="PLoS Genet.">
        <title>Phylogenetically driven sequencing of extremely halophilic archaea reveals strategies for static and dynamic osmo-response.</title>
        <authorList>
            <person name="Becker E.A."/>
            <person name="Seitzer P.M."/>
            <person name="Tritt A."/>
            <person name="Larsen D."/>
            <person name="Krusor M."/>
            <person name="Yao A.I."/>
            <person name="Wu D."/>
            <person name="Madern D."/>
            <person name="Eisen J.A."/>
            <person name="Darling A.E."/>
            <person name="Facciotti M.T."/>
        </authorList>
    </citation>
    <scope>NUCLEOTIDE SEQUENCE [LARGE SCALE GENOMIC DNA]</scope>
    <source>
        <strain evidence="5 6">JCM 10879</strain>
    </source>
</reference>
<dbReference type="PANTHER" id="PTHR36852:SF1">
    <property type="entry name" value="PROTEIN GVPL 2"/>
    <property type="match status" value="1"/>
</dbReference>
<dbReference type="PANTHER" id="PTHR36852">
    <property type="entry name" value="PROTEIN GVPL 2"/>
    <property type="match status" value="1"/>
</dbReference>
<evidence type="ECO:0000313" key="5">
    <source>
        <dbReference type="EMBL" id="EMA41851.1"/>
    </source>
</evidence>
<sequence length="335" mass="36480">MTSGDPEPDVSDAADVADEPETGLEERADPAVDDLPEIDDGRYLYCIVPTEGDDPTLETTGVDGEPVSVVSEDGIGAVVHACDGIYDSANLAQVRRWLVRHQTVVDDAGEAFDTPIPFQFDTILRGDDERVRKWLETERGTLERALSELAGHWEYRVEVVETEPIDDGALIARDERLRELDARIASSEEGTAFLLEKKLDQRLAELRAGRRESLTADLRDRLAGTAREVHELERSPTASFDDAVGDHDGDGAASEDGVHSGGKGDTLCRLTLLAHEDDEAAIGSILDDVATTDGLEVRFTGPWPPYTFAPELGGKRNENGPEADGFGSKRGDRNR</sequence>
<dbReference type="InterPro" id="IPR009430">
    <property type="entry name" value="GvpL/GvpF"/>
</dbReference>
<feature type="region of interest" description="Disordered" evidence="4">
    <location>
        <begin position="227"/>
        <end position="262"/>
    </location>
</feature>
<name>M0M7Y9_9EURY</name>
<dbReference type="Pfam" id="PF06386">
    <property type="entry name" value="GvpL_GvpF"/>
    <property type="match status" value="1"/>
</dbReference>
<feature type="region of interest" description="Disordered" evidence="4">
    <location>
        <begin position="306"/>
        <end position="335"/>
    </location>
</feature>
<evidence type="ECO:0000256" key="3">
    <source>
        <dbReference type="ARBA" id="ARBA00035643"/>
    </source>
</evidence>
<gene>
    <name evidence="5" type="ORF">C446_06030</name>
</gene>
<dbReference type="AlphaFoldDB" id="M0M7Y9"/>
<dbReference type="PATRIC" id="fig|1227454.3.peg.1212"/>
<dbReference type="RefSeq" id="WP_006672162.1">
    <property type="nucleotide sequence ID" value="NZ_AOMA01000063.1"/>
</dbReference>
<organism evidence="5 6">
    <name type="scientific">Halobiforma nitratireducens JCM 10879</name>
    <dbReference type="NCBI Taxonomy" id="1227454"/>
    <lineage>
        <taxon>Archaea</taxon>
        <taxon>Methanobacteriati</taxon>
        <taxon>Methanobacteriota</taxon>
        <taxon>Stenosarchaea group</taxon>
        <taxon>Halobacteria</taxon>
        <taxon>Halobacteriales</taxon>
        <taxon>Natrialbaceae</taxon>
        <taxon>Halobiforma</taxon>
    </lineage>
</organism>
<keyword evidence="1" id="KW-0304">Gas vesicle</keyword>
<dbReference type="GO" id="GO:0031412">
    <property type="term" value="P:gas vesicle organization"/>
    <property type="evidence" value="ECO:0007669"/>
    <property type="project" value="InterPro"/>
</dbReference>
<accession>M0M7Y9</accession>
<proteinExistence type="inferred from homology"/>
<evidence type="ECO:0000256" key="2">
    <source>
        <dbReference type="ARBA" id="ARBA00035108"/>
    </source>
</evidence>
<comment type="subcellular location">
    <subcellularLocation>
        <location evidence="2">Gas vesicle</location>
    </subcellularLocation>
</comment>
<comment type="similarity">
    <text evidence="3">Belongs to the gas vesicle GvpF/GvpL family.</text>
</comment>
<dbReference type="NCBIfam" id="NF045778">
    <property type="entry name" value="gas_vesic_GvpL"/>
    <property type="match status" value="1"/>
</dbReference>
<feature type="compositionally biased region" description="Acidic residues" evidence="4">
    <location>
        <begin position="1"/>
        <end position="23"/>
    </location>
</feature>
<dbReference type="EMBL" id="AOMA01000063">
    <property type="protein sequence ID" value="EMA41851.1"/>
    <property type="molecule type" value="Genomic_DNA"/>
</dbReference>
<protein>
    <submittedName>
        <fullName evidence="5">Gas vesicle synthesis GvpLGvpF</fullName>
    </submittedName>
</protein>
<dbReference type="Proteomes" id="UP000011607">
    <property type="component" value="Unassembled WGS sequence"/>
</dbReference>
<dbReference type="eggNOG" id="arCOG03090">
    <property type="taxonomic scope" value="Archaea"/>
</dbReference>
<evidence type="ECO:0000313" key="6">
    <source>
        <dbReference type="Proteomes" id="UP000011607"/>
    </source>
</evidence>
<feature type="region of interest" description="Disordered" evidence="4">
    <location>
        <begin position="1"/>
        <end position="35"/>
    </location>
</feature>
<comment type="caution">
    <text evidence="5">The sequence shown here is derived from an EMBL/GenBank/DDBJ whole genome shotgun (WGS) entry which is preliminary data.</text>
</comment>
<keyword evidence="6" id="KW-1185">Reference proteome</keyword>
<evidence type="ECO:0000256" key="1">
    <source>
        <dbReference type="ARBA" id="ARBA00022987"/>
    </source>
</evidence>